<dbReference type="InParanoid" id="A0A1E7F9H2"/>
<accession>A0A1E7F9H2</accession>
<organism evidence="2 3">
    <name type="scientific">Fragilariopsis cylindrus CCMP1102</name>
    <dbReference type="NCBI Taxonomy" id="635003"/>
    <lineage>
        <taxon>Eukaryota</taxon>
        <taxon>Sar</taxon>
        <taxon>Stramenopiles</taxon>
        <taxon>Ochrophyta</taxon>
        <taxon>Bacillariophyta</taxon>
        <taxon>Bacillariophyceae</taxon>
        <taxon>Bacillariophycidae</taxon>
        <taxon>Bacillariales</taxon>
        <taxon>Bacillariaceae</taxon>
        <taxon>Fragilariopsis</taxon>
    </lineage>
</organism>
<evidence type="ECO:0000313" key="3">
    <source>
        <dbReference type="Proteomes" id="UP000095751"/>
    </source>
</evidence>
<gene>
    <name evidence="2" type="ORF">FRACYDRAFT_241376</name>
</gene>
<feature type="region of interest" description="Disordered" evidence="1">
    <location>
        <begin position="83"/>
        <end position="117"/>
    </location>
</feature>
<feature type="compositionally biased region" description="Low complexity" evidence="1">
    <location>
        <begin position="84"/>
        <end position="117"/>
    </location>
</feature>
<feature type="compositionally biased region" description="Basic and acidic residues" evidence="1">
    <location>
        <begin position="30"/>
        <end position="48"/>
    </location>
</feature>
<reference evidence="2 3" key="1">
    <citation type="submission" date="2016-09" db="EMBL/GenBank/DDBJ databases">
        <title>Extensive genetic diversity and differential bi-allelic expression allows diatom success in the polar Southern Ocean.</title>
        <authorList>
            <consortium name="DOE Joint Genome Institute"/>
            <person name="Mock T."/>
            <person name="Otillar R.P."/>
            <person name="Strauss J."/>
            <person name="Dupont C."/>
            <person name="Frickenhaus S."/>
            <person name="Maumus F."/>
            <person name="Mcmullan M."/>
            <person name="Sanges R."/>
            <person name="Schmutz J."/>
            <person name="Toseland A."/>
            <person name="Valas R."/>
            <person name="Veluchamy A."/>
            <person name="Ward B.J."/>
            <person name="Allen A."/>
            <person name="Barry K."/>
            <person name="Falciatore A."/>
            <person name="Ferrante M."/>
            <person name="Fortunato A.E."/>
            <person name="Gloeckner G."/>
            <person name="Gruber A."/>
            <person name="Hipkin R."/>
            <person name="Janech M."/>
            <person name="Kroth P."/>
            <person name="Leese F."/>
            <person name="Lindquist E."/>
            <person name="Lyon B.R."/>
            <person name="Martin J."/>
            <person name="Mayer C."/>
            <person name="Parker M."/>
            <person name="Quesneville H."/>
            <person name="Raymond J."/>
            <person name="Uhlig C."/>
            <person name="Valentin K.U."/>
            <person name="Worden A.Z."/>
            <person name="Armbrust E.V."/>
            <person name="Bowler C."/>
            <person name="Green B."/>
            <person name="Moulton V."/>
            <person name="Van Oosterhout C."/>
            <person name="Grigoriev I."/>
        </authorList>
    </citation>
    <scope>NUCLEOTIDE SEQUENCE [LARGE SCALE GENOMIC DNA]</scope>
    <source>
        <strain evidence="2 3">CCMP1102</strain>
    </source>
</reference>
<sequence>MTFGNNNNNNYYYYNIAASFSCDTNGSIEDPTKRRSDSTDLDVVERSTKRTKTNTSSTITAELSSSIASSPIKLHGPFPGYRRSSLSSFQPSSFTSLSSSSSSPSSMSPSLSKYDSC</sequence>
<proteinExistence type="predicted"/>
<dbReference type="AlphaFoldDB" id="A0A1E7F9H2"/>
<name>A0A1E7F9H2_9STRA</name>
<dbReference type="EMBL" id="KV784360">
    <property type="protein sequence ID" value="OEU14818.1"/>
    <property type="molecule type" value="Genomic_DNA"/>
</dbReference>
<dbReference type="Proteomes" id="UP000095751">
    <property type="component" value="Unassembled WGS sequence"/>
</dbReference>
<dbReference type="KEGG" id="fcy:FRACYDRAFT_241376"/>
<evidence type="ECO:0000313" key="2">
    <source>
        <dbReference type="EMBL" id="OEU14818.1"/>
    </source>
</evidence>
<keyword evidence="3" id="KW-1185">Reference proteome</keyword>
<evidence type="ECO:0000256" key="1">
    <source>
        <dbReference type="SAM" id="MobiDB-lite"/>
    </source>
</evidence>
<protein>
    <submittedName>
        <fullName evidence="2">Uncharacterized protein</fullName>
    </submittedName>
</protein>
<feature type="region of interest" description="Disordered" evidence="1">
    <location>
        <begin position="25"/>
        <end position="59"/>
    </location>
</feature>